<dbReference type="FunFam" id="3.30.200.20:FF:000034">
    <property type="entry name" value="Kinase suppressor of Ras 1"/>
    <property type="match status" value="1"/>
</dbReference>
<evidence type="ECO:0000256" key="3">
    <source>
        <dbReference type="ARBA" id="ARBA00022777"/>
    </source>
</evidence>
<sequence length="178" mass="20269">MTAEDSTGVDVEDNSWEVEMKDVNLYEAIGEGTFSKVYRGSWRGADVAVKEIHLDLPETEEMLKMFKRELTVMLTLRHPNLVLLLGAHTRSKPLRILVEYCSGGSLYDLLHVKREVQLSWGQRAVGGAKRILGIGVSKVDSRKIRANSKSDDMWSLRYRRYKWCEKTFNKCVKNSGSG</sequence>
<proteinExistence type="predicted"/>
<dbReference type="Pfam" id="PF07714">
    <property type="entry name" value="PK_Tyr_Ser-Thr"/>
    <property type="match status" value="1"/>
</dbReference>
<reference evidence="9 10" key="1">
    <citation type="submission" date="2020-04" db="EMBL/GenBank/DDBJ databases">
        <title>Perkinsus olseni comparative genomics.</title>
        <authorList>
            <person name="Bogema D.R."/>
        </authorList>
    </citation>
    <scope>NUCLEOTIDE SEQUENCE [LARGE SCALE GENOMIC DNA]</scope>
    <source>
        <strain evidence="9">ATCC PRA-205</strain>
    </source>
</reference>
<dbReference type="PROSITE" id="PS50011">
    <property type="entry name" value="PROTEIN_KINASE_DOM"/>
    <property type="match status" value="1"/>
</dbReference>
<name>A0A7J6SCL2_PEROL</name>
<comment type="catalytic activity">
    <reaction evidence="6">
        <text>L-seryl-[protein] + ATP = O-phospho-L-seryl-[protein] + ADP + H(+)</text>
        <dbReference type="Rhea" id="RHEA:17989"/>
        <dbReference type="Rhea" id="RHEA-COMP:9863"/>
        <dbReference type="Rhea" id="RHEA-COMP:11604"/>
        <dbReference type="ChEBI" id="CHEBI:15378"/>
        <dbReference type="ChEBI" id="CHEBI:29999"/>
        <dbReference type="ChEBI" id="CHEBI:30616"/>
        <dbReference type="ChEBI" id="CHEBI:83421"/>
        <dbReference type="ChEBI" id="CHEBI:456216"/>
        <dbReference type="EC" id="2.7.11.1"/>
    </reaction>
</comment>
<keyword evidence="2 7" id="KW-0547">Nucleotide-binding</keyword>
<comment type="caution">
    <text evidence="9">The sequence shown here is derived from an EMBL/GenBank/DDBJ whole genome shotgun (WGS) entry which is preliminary data.</text>
</comment>
<evidence type="ECO:0000313" key="9">
    <source>
        <dbReference type="EMBL" id="KAF4730714.1"/>
    </source>
</evidence>
<keyword evidence="1" id="KW-0808">Transferase</keyword>
<dbReference type="Proteomes" id="UP000574390">
    <property type="component" value="Unassembled WGS sequence"/>
</dbReference>
<dbReference type="PANTHER" id="PTHR44329">
    <property type="entry name" value="SERINE/THREONINE-PROTEIN KINASE TNNI3K-RELATED"/>
    <property type="match status" value="1"/>
</dbReference>
<evidence type="ECO:0000256" key="2">
    <source>
        <dbReference type="ARBA" id="ARBA00022741"/>
    </source>
</evidence>
<evidence type="ECO:0000313" key="10">
    <source>
        <dbReference type="Proteomes" id="UP000574390"/>
    </source>
</evidence>
<evidence type="ECO:0000256" key="4">
    <source>
        <dbReference type="ARBA" id="ARBA00022840"/>
    </source>
</evidence>
<feature type="binding site" evidence="7">
    <location>
        <position position="50"/>
    </location>
    <ligand>
        <name>ATP</name>
        <dbReference type="ChEBI" id="CHEBI:30616"/>
    </ligand>
</feature>
<dbReference type="InterPro" id="IPR011009">
    <property type="entry name" value="Kinase-like_dom_sf"/>
</dbReference>
<evidence type="ECO:0000256" key="7">
    <source>
        <dbReference type="PROSITE-ProRule" id="PRU10141"/>
    </source>
</evidence>
<keyword evidence="4 7" id="KW-0067">ATP-binding</keyword>
<dbReference type="InterPro" id="IPR000719">
    <property type="entry name" value="Prot_kinase_dom"/>
</dbReference>
<feature type="non-terminal residue" evidence="9">
    <location>
        <position position="1"/>
    </location>
</feature>
<dbReference type="GO" id="GO:0004674">
    <property type="term" value="F:protein serine/threonine kinase activity"/>
    <property type="evidence" value="ECO:0007669"/>
    <property type="project" value="UniProtKB-EC"/>
</dbReference>
<protein>
    <submittedName>
        <fullName evidence="9">Protein kinase kinase kinase</fullName>
    </submittedName>
</protein>
<evidence type="ECO:0000259" key="8">
    <source>
        <dbReference type="PROSITE" id="PS50011"/>
    </source>
</evidence>
<dbReference type="Gene3D" id="3.30.200.20">
    <property type="entry name" value="Phosphorylase Kinase, domain 1"/>
    <property type="match status" value="1"/>
</dbReference>
<evidence type="ECO:0000256" key="5">
    <source>
        <dbReference type="ARBA" id="ARBA00047899"/>
    </source>
</evidence>
<dbReference type="AlphaFoldDB" id="A0A7J6SCL2"/>
<accession>A0A7J6SCL2</accession>
<comment type="catalytic activity">
    <reaction evidence="5">
        <text>L-threonyl-[protein] + ATP = O-phospho-L-threonyl-[protein] + ADP + H(+)</text>
        <dbReference type="Rhea" id="RHEA:46608"/>
        <dbReference type="Rhea" id="RHEA-COMP:11060"/>
        <dbReference type="Rhea" id="RHEA-COMP:11605"/>
        <dbReference type="ChEBI" id="CHEBI:15378"/>
        <dbReference type="ChEBI" id="CHEBI:30013"/>
        <dbReference type="ChEBI" id="CHEBI:30616"/>
        <dbReference type="ChEBI" id="CHEBI:61977"/>
        <dbReference type="ChEBI" id="CHEBI:456216"/>
        <dbReference type="EC" id="2.7.11.1"/>
    </reaction>
</comment>
<keyword evidence="3 9" id="KW-0418">Kinase</keyword>
<organism evidence="9 10">
    <name type="scientific">Perkinsus olseni</name>
    <name type="common">Perkinsus atlanticus</name>
    <dbReference type="NCBI Taxonomy" id="32597"/>
    <lineage>
        <taxon>Eukaryota</taxon>
        <taxon>Sar</taxon>
        <taxon>Alveolata</taxon>
        <taxon>Perkinsozoa</taxon>
        <taxon>Perkinsea</taxon>
        <taxon>Perkinsida</taxon>
        <taxon>Perkinsidae</taxon>
        <taxon>Perkinsus</taxon>
    </lineage>
</organism>
<dbReference type="InterPro" id="IPR001245">
    <property type="entry name" value="Ser-Thr/Tyr_kinase_cat_dom"/>
</dbReference>
<gene>
    <name evidence="9" type="primary">EDR1_5</name>
    <name evidence="9" type="ORF">FOZ62_023495</name>
</gene>
<dbReference type="EMBL" id="JABANM010015648">
    <property type="protein sequence ID" value="KAF4730714.1"/>
    <property type="molecule type" value="Genomic_DNA"/>
</dbReference>
<evidence type="ECO:0000256" key="6">
    <source>
        <dbReference type="ARBA" id="ARBA00048679"/>
    </source>
</evidence>
<evidence type="ECO:0000256" key="1">
    <source>
        <dbReference type="ARBA" id="ARBA00022679"/>
    </source>
</evidence>
<dbReference type="InterPro" id="IPR017441">
    <property type="entry name" value="Protein_kinase_ATP_BS"/>
</dbReference>
<feature type="domain" description="Protein kinase" evidence="8">
    <location>
        <begin position="23"/>
        <end position="178"/>
    </location>
</feature>
<dbReference type="InterPro" id="IPR051681">
    <property type="entry name" value="Ser/Thr_Kinases-Pseudokinases"/>
</dbReference>
<dbReference type="SUPFAM" id="SSF56112">
    <property type="entry name" value="Protein kinase-like (PK-like)"/>
    <property type="match status" value="1"/>
</dbReference>
<dbReference type="GO" id="GO:0005524">
    <property type="term" value="F:ATP binding"/>
    <property type="evidence" value="ECO:0007669"/>
    <property type="project" value="UniProtKB-UniRule"/>
</dbReference>
<dbReference type="PROSITE" id="PS00107">
    <property type="entry name" value="PROTEIN_KINASE_ATP"/>
    <property type="match status" value="1"/>
</dbReference>